<dbReference type="GO" id="GO:0004222">
    <property type="term" value="F:metalloendopeptidase activity"/>
    <property type="evidence" value="ECO:0007669"/>
    <property type="project" value="InterPro"/>
</dbReference>
<dbReference type="InterPro" id="IPR029024">
    <property type="entry name" value="TerB-like"/>
</dbReference>
<dbReference type="GO" id="GO:0006508">
    <property type="term" value="P:proteolysis"/>
    <property type="evidence" value="ECO:0007669"/>
    <property type="project" value="UniProtKB-KW"/>
</dbReference>
<evidence type="ECO:0000313" key="15">
    <source>
        <dbReference type="Proteomes" id="UP000324760"/>
    </source>
</evidence>
<keyword evidence="15" id="KW-1185">Reference proteome</keyword>
<accession>A0A5P1RC75</accession>
<dbReference type="Proteomes" id="UP000324760">
    <property type="component" value="Chromosome"/>
</dbReference>
<sequence length="416" mass="46459">MCGKLIALTLNKKKEIDMNAEQIRSQHDLALAEQLMQTPEVISLNQKLAQMEAQGVQGVRRRLLSTSVRLSPAMAPGLTRIAQDCIAKLGVDLPVELYAYSSPHFNAACVKPEEGRLFIMFSSSLLDSFDEEELRFVMGHELGHFIYQHHDIPVGYLLKGESPVSPDLALKLTSWSRFAEISADRAGAFCTQNLHAVARALFKLSSGVTSSVVRFNLQDFLKQVDDMQLVDGAPGAGAPMEDWFMTHPFSPLRVKALQLFHHSQHMLPAGVDVATLELGVEGIMALMEPSYLDAKTDAALSMRHLLFAGALLVANANGEISEHEINVFERFFGRYEYKDNFNLEKLKEELPKRAELVKKHNTLPKRMQVVRDLCTMAKAEGKASHAEIVVLKEIAHRLEIPAFFVDQLLNENPELD</sequence>
<dbReference type="SUPFAM" id="SSF158682">
    <property type="entry name" value="TerB-like"/>
    <property type="match status" value="1"/>
</dbReference>
<proteinExistence type="inferred from homology"/>
<evidence type="ECO:0000256" key="4">
    <source>
        <dbReference type="ARBA" id="ARBA00022692"/>
    </source>
</evidence>
<evidence type="ECO:0000256" key="5">
    <source>
        <dbReference type="ARBA" id="ARBA00022723"/>
    </source>
</evidence>
<evidence type="ECO:0000256" key="8">
    <source>
        <dbReference type="ARBA" id="ARBA00022989"/>
    </source>
</evidence>
<dbReference type="OrthoDB" id="7338723at2"/>
<comment type="cofactor">
    <cofactor evidence="11">
        <name>Zn(2+)</name>
        <dbReference type="ChEBI" id="CHEBI:29105"/>
    </cofactor>
    <text evidence="11">Binds 1 zinc ion per subunit.</text>
</comment>
<dbReference type="InterPro" id="IPR007791">
    <property type="entry name" value="DjlA_N"/>
</dbReference>
<dbReference type="CDD" id="cd07325">
    <property type="entry name" value="M48_Ste24p_like"/>
    <property type="match status" value="1"/>
</dbReference>
<comment type="subcellular location">
    <subcellularLocation>
        <location evidence="1">Cell membrane</location>
        <topology evidence="1">Multi-pass membrane protein</topology>
    </subcellularLocation>
</comment>
<keyword evidence="4" id="KW-0812">Transmembrane</keyword>
<feature type="domain" description="Peptidase M48" evidence="12">
    <location>
        <begin position="170"/>
        <end position="258"/>
    </location>
</feature>
<evidence type="ECO:0000256" key="9">
    <source>
        <dbReference type="ARBA" id="ARBA00023049"/>
    </source>
</evidence>
<dbReference type="Pfam" id="PF05099">
    <property type="entry name" value="TerB"/>
    <property type="match status" value="1"/>
</dbReference>
<keyword evidence="10" id="KW-0472">Membrane</keyword>
<dbReference type="InterPro" id="IPR001915">
    <property type="entry name" value="Peptidase_M48"/>
</dbReference>
<keyword evidence="9 11" id="KW-0482">Metalloprotease</keyword>
<dbReference type="GO" id="GO:0046872">
    <property type="term" value="F:metal ion binding"/>
    <property type="evidence" value="ECO:0007669"/>
    <property type="project" value="UniProtKB-KW"/>
</dbReference>
<evidence type="ECO:0000256" key="1">
    <source>
        <dbReference type="ARBA" id="ARBA00004651"/>
    </source>
</evidence>
<keyword evidence="2" id="KW-1003">Cell membrane</keyword>
<keyword evidence="7 11" id="KW-0862">Zinc</keyword>
<keyword evidence="6 11" id="KW-0378">Hydrolase</keyword>
<feature type="domain" description="Peptidase M48" evidence="12">
    <location>
        <begin position="76"/>
        <end position="150"/>
    </location>
</feature>
<dbReference type="EMBL" id="CP043869">
    <property type="protein sequence ID" value="QEQ96865.1"/>
    <property type="molecule type" value="Genomic_DNA"/>
</dbReference>
<dbReference type="GO" id="GO:0005886">
    <property type="term" value="C:plasma membrane"/>
    <property type="evidence" value="ECO:0007669"/>
    <property type="project" value="UniProtKB-SubCell"/>
</dbReference>
<evidence type="ECO:0000256" key="11">
    <source>
        <dbReference type="RuleBase" id="RU003983"/>
    </source>
</evidence>
<evidence type="ECO:0000256" key="10">
    <source>
        <dbReference type="ARBA" id="ARBA00023136"/>
    </source>
</evidence>
<name>A0A5P1RC75_9GAMM</name>
<feature type="domain" description="Co-chaperone DjlA N-terminal" evidence="13">
    <location>
        <begin position="307"/>
        <end position="401"/>
    </location>
</feature>
<dbReference type="Gene3D" id="3.30.2010.10">
    <property type="entry name" value="Metalloproteases ('zincins'), catalytic domain"/>
    <property type="match status" value="1"/>
</dbReference>
<keyword evidence="3 11" id="KW-0645">Protease</keyword>
<dbReference type="InterPro" id="IPR050083">
    <property type="entry name" value="HtpX_protease"/>
</dbReference>
<evidence type="ECO:0000256" key="3">
    <source>
        <dbReference type="ARBA" id="ARBA00022670"/>
    </source>
</evidence>
<dbReference type="AlphaFoldDB" id="A0A5P1RC75"/>
<evidence type="ECO:0000259" key="13">
    <source>
        <dbReference type="Pfam" id="PF05099"/>
    </source>
</evidence>
<evidence type="ECO:0000256" key="7">
    <source>
        <dbReference type="ARBA" id="ARBA00022833"/>
    </source>
</evidence>
<keyword evidence="5" id="KW-0479">Metal-binding</keyword>
<dbReference type="PANTHER" id="PTHR43221:SF1">
    <property type="entry name" value="PROTEASE HTPX"/>
    <property type="match status" value="1"/>
</dbReference>
<evidence type="ECO:0000256" key="2">
    <source>
        <dbReference type="ARBA" id="ARBA00022475"/>
    </source>
</evidence>
<dbReference type="Gene3D" id="1.10.3680.10">
    <property type="entry name" value="TerB-like"/>
    <property type="match status" value="1"/>
</dbReference>
<gene>
    <name evidence="14" type="ORF">F0U83_09105</name>
</gene>
<protein>
    <submittedName>
        <fullName evidence="14">M48 family metalloprotease</fullName>
    </submittedName>
</protein>
<dbReference type="KEGG" id="ncu:F0U83_09105"/>
<dbReference type="Pfam" id="PF01435">
    <property type="entry name" value="Peptidase_M48"/>
    <property type="match status" value="2"/>
</dbReference>
<dbReference type="PANTHER" id="PTHR43221">
    <property type="entry name" value="PROTEASE HTPX"/>
    <property type="match status" value="1"/>
</dbReference>
<reference evidence="14 15" key="1">
    <citation type="journal article" date="2019" name="Biochem. Eng. J.">
        <title>Metabolic engineering of the marine bacteria Neptunomonas concharum for the production of acetoin and meso-2,3-butanediol from acetate.</title>
        <authorList>
            <person name="Li W."/>
            <person name="Pu N."/>
            <person name="Liu C.-X."/>
            <person name="Yuan Q.-P."/>
            <person name="Li Z.-J."/>
        </authorList>
    </citation>
    <scope>NUCLEOTIDE SEQUENCE [LARGE SCALE GENOMIC DNA]</scope>
    <source>
        <strain evidence="14 15">JCM17730</strain>
    </source>
</reference>
<comment type="similarity">
    <text evidence="11">Belongs to the peptidase M48 family.</text>
</comment>
<keyword evidence="8" id="KW-1133">Transmembrane helix</keyword>
<evidence type="ECO:0000256" key="6">
    <source>
        <dbReference type="ARBA" id="ARBA00022801"/>
    </source>
</evidence>
<evidence type="ECO:0000313" key="14">
    <source>
        <dbReference type="EMBL" id="QEQ96865.1"/>
    </source>
</evidence>
<evidence type="ECO:0000259" key="12">
    <source>
        <dbReference type="Pfam" id="PF01435"/>
    </source>
</evidence>
<dbReference type="CDD" id="cd07177">
    <property type="entry name" value="terB_like"/>
    <property type="match status" value="1"/>
</dbReference>
<organism evidence="14 15">
    <name type="scientific">Neptunomonas concharum</name>
    <dbReference type="NCBI Taxonomy" id="1031538"/>
    <lineage>
        <taxon>Bacteria</taxon>
        <taxon>Pseudomonadati</taxon>
        <taxon>Pseudomonadota</taxon>
        <taxon>Gammaproteobacteria</taxon>
        <taxon>Oceanospirillales</taxon>
        <taxon>Oceanospirillaceae</taxon>
        <taxon>Neptunomonas</taxon>
    </lineage>
</organism>